<evidence type="ECO:0008006" key="3">
    <source>
        <dbReference type="Google" id="ProtNLM"/>
    </source>
</evidence>
<dbReference type="EMBL" id="JACDUR010000006">
    <property type="protein sequence ID" value="MBA2894929.1"/>
    <property type="molecule type" value="Genomic_DNA"/>
</dbReference>
<evidence type="ECO:0000313" key="1">
    <source>
        <dbReference type="EMBL" id="MBA2894929.1"/>
    </source>
</evidence>
<dbReference type="InterPro" id="IPR008792">
    <property type="entry name" value="PQQD"/>
</dbReference>
<dbReference type="Proteomes" id="UP000530928">
    <property type="component" value="Unassembled WGS sequence"/>
</dbReference>
<dbReference type="AlphaFoldDB" id="A0A7W0CPR2"/>
<organism evidence="1 2">
    <name type="scientific">Nonomuraea soli</name>
    <dbReference type="NCBI Taxonomy" id="1032476"/>
    <lineage>
        <taxon>Bacteria</taxon>
        <taxon>Bacillati</taxon>
        <taxon>Actinomycetota</taxon>
        <taxon>Actinomycetes</taxon>
        <taxon>Streptosporangiales</taxon>
        <taxon>Streptosporangiaceae</taxon>
        <taxon>Nonomuraea</taxon>
    </lineage>
</organism>
<protein>
    <recommendedName>
        <fullName evidence="3">PqqD family protein</fullName>
    </recommendedName>
</protein>
<reference evidence="1 2" key="1">
    <citation type="submission" date="2020-07" db="EMBL/GenBank/DDBJ databases">
        <title>Genomic Encyclopedia of Type Strains, Phase IV (KMG-IV): sequencing the most valuable type-strain genomes for metagenomic binning, comparative biology and taxonomic classification.</title>
        <authorList>
            <person name="Goeker M."/>
        </authorList>
    </citation>
    <scope>NUCLEOTIDE SEQUENCE [LARGE SCALE GENOMIC DNA]</scope>
    <source>
        <strain evidence="1 2">DSM 45533</strain>
    </source>
</reference>
<evidence type="ECO:0000313" key="2">
    <source>
        <dbReference type="Proteomes" id="UP000530928"/>
    </source>
</evidence>
<keyword evidence="2" id="KW-1185">Reference proteome</keyword>
<accession>A0A7W0CPR2</accession>
<gene>
    <name evidence="1" type="ORF">HNR30_006301</name>
</gene>
<sequence>MSLRISESVIWQESAEGISLYHLESGDFRTLNESASRIWTLVASEGEREPIVEKLAAEFSGGSIAISGQILLDVRHFLGDMIADGLIEEHPAT</sequence>
<name>A0A7W0CPR2_9ACTN</name>
<dbReference type="Gene3D" id="1.10.10.1150">
    <property type="entry name" value="Coenzyme PQQ synthesis protein D (PqqD)"/>
    <property type="match status" value="1"/>
</dbReference>
<dbReference type="InterPro" id="IPR041881">
    <property type="entry name" value="PqqD_sf"/>
</dbReference>
<comment type="caution">
    <text evidence="1">The sequence shown here is derived from an EMBL/GenBank/DDBJ whole genome shotgun (WGS) entry which is preliminary data.</text>
</comment>
<dbReference type="RefSeq" id="WP_181613638.1">
    <property type="nucleotide sequence ID" value="NZ_BAABAM010000004.1"/>
</dbReference>
<proteinExistence type="predicted"/>
<dbReference type="Pfam" id="PF05402">
    <property type="entry name" value="PqqD"/>
    <property type="match status" value="1"/>
</dbReference>